<evidence type="ECO:0000256" key="4">
    <source>
        <dbReference type="ARBA" id="ARBA00023163"/>
    </source>
</evidence>
<evidence type="ECO:0000256" key="1">
    <source>
        <dbReference type="ARBA" id="ARBA00004123"/>
    </source>
</evidence>
<keyword evidence="2" id="KW-0805">Transcription regulation</keyword>
<organism evidence="7 8">
    <name type="scientific">Pseudomicrostroma glucosiphilum</name>
    <dbReference type="NCBI Taxonomy" id="1684307"/>
    <lineage>
        <taxon>Eukaryota</taxon>
        <taxon>Fungi</taxon>
        <taxon>Dikarya</taxon>
        <taxon>Basidiomycota</taxon>
        <taxon>Ustilaginomycotina</taxon>
        <taxon>Exobasidiomycetes</taxon>
        <taxon>Microstromatales</taxon>
        <taxon>Microstromatales incertae sedis</taxon>
        <taxon>Pseudomicrostroma</taxon>
    </lineage>
</organism>
<reference evidence="7 8" key="1">
    <citation type="journal article" date="2018" name="Mol. Biol. Evol.">
        <title>Broad Genomic Sampling Reveals a Smut Pathogenic Ancestry of the Fungal Clade Ustilaginomycotina.</title>
        <authorList>
            <person name="Kijpornyongpan T."/>
            <person name="Mondo S.J."/>
            <person name="Barry K."/>
            <person name="Sandor L."/>
            <person name="Lee J."/>
            <person name="Lipzen A."/>
            <person name="Pangilinan J."/>
            <person name="LaButti K."/>
            <person name="Hainaut M."/>
            <person name="Henrissat B."/>
            <person name="Grigoriev I.V."/>
            <person name="Spatafora J.W."/>
            <person name="Aime M.C."/>
        </authorList>
    </citation>
    <scope>NUCLEOTIDE SEQUENCE [LARGE SCALE GENOMIC DNA]</scope>
    <source>
        <strain evidence="7 8">MCA 4718</strain>
    </source>
</reference>
<evidence type="ECO:0000256" key="3">
    <source>
        <dbReference type="ARBA" id="ARBA00023125"/>
    </source>
</evidence>
<feature type="region of interest" description="Disordered" evidence="6">
    <location>
        <begin position="165"/>
        <end position="211"/>
    </location>
</feature>
<evidence type="ECO:0000313" key="7">
    <source>
        <dbReference type="EMBL" id="PWN24177.1"/>
    </source>
</evidence>
<dbReference type="EMBL" id="KZ819321">
    <property type="protein sequence ID" value="PWN24177.1"/>
    <property type="molecule type" value="Genomic_DNA"/>
</dbReference>
<keyword evidence="4" id="KW-0804">Transcription</keyword>
<feature type="compositionally biased region" description="Basic residues" evidence="6">
    <location>
        <begin position="193"/>
        <end position="202"/>
    </location>
</feature>
<dbReference type="InterPro" id="IPR036864">
    <property type="entry name" value="Zn2-C6_fun-type_DNA-bd_sf"/>
</dbReference>
<keyword evidence="8" id="KW-1185">Reference proteome</keyword>
<feature type="compositionally biased region" description="Basic and acidic residues" evidence="6">
    <location>
        <begin position="177"/>
        <end position="192"/>
    </location>
</feature>
<dbReference type="GO" id="GO:0005634">
    <property type="term" value="C:nucleus"/>
    <property type="evidence" value="ECO:0007669"/>
    <property type="project" value="UniProtKB-SubCell"/>
</dbReference>
<dbReference type="GO" id="GO:0000981">
    <property type="term" value="F:DNA-binding transcription factor activity, RNA polymerase II-specific"/>
    <property type="evidence" value="ECO:0007669"/>
    <property type="project" value="InterPro"/>
</dbReference>
<dbReference type="GO" id="GO:0000976">
    <property type="term" value="F:transcription cis-regulatory region binding"/>
    <property type="evidence" value="ECO:0007669"/>
    <property type="project" value="TreeGrafter"/>
</dbReference>
<dbReference type="Proteomes" id="UP000245942">
    <property type="component" value="Unassembled WGS sequence"/>
</dbReference>
<dbReference type="Gene3D" id="4.10.240.10">
    <property type="entry name" value="Zn(2)-C6 fungal-type DNA-binding domain"/>
    <property type="match status" value="1"/>
</dbReference>
<protein>
    <recommendedName>
        <fullName evidence="9">Transcription factor domain-containing protein</fullName>
    </recommendedName>
</protein>
<dbReference type="GO" id="GO:0008270">
    <property type="term" value="F:zinc ion binding"/>
    <property type="evidence" value="ECO:0007669"/>
    <property type="project" value="InterPro"/>
</dbReference>
<feature type="region of interest" description="Disordered" evidence="6">
    <location>
        <begin position="738"/>
        <end position="804"/>
    </location>
</feature>
<dbReference type="InterPro" id="IPR001138">
    <property type="entry name" value="Zn2Cys6_DnaBD"/>
</dbReference>
<gene>
    <name evidence="7" type="ORF">BCV69DRAFT_22058</name>
</gene>
<proteinExistence type="predicted"/>
<evidence type="ECO:0000256" key="5">
    <source>
        <dbReference type="ARBA" id="ARBA00023242"/>
    </source>
</evidence>
<evidence type="ECO:0000313" key="8">
    <source>
        <dbReference type="Proteomes" id="UP000245942"/>
    </source>
</evidence>
<keyword evidence="5" id="KW-0539">Nucleus</keyword>
<dbReference type="STRING" id="1684307.A0A316UFS4"/>
<dbReference type="AlphaFoldDB" id="A0A316UFS4"/>
<sequence>MPVAKPLGSPSTSTTDAEEPPRCARCTRLGTECVYEKHKRGRKPEAIKYNRLERQLQGLLAELRSDKQDDTSSNHSQDSDRQRLHGLTSDILHEWEQGRSSSAGARASSSGRRPPTASPSGARTSTYTSSHLPLTLRGEDDLSDSGLPSLSNPLKLLVQASEDHAGDIDGRDDEEGGTSHHANDKGGDESRQHTRRRLHAARPRSLAQRSSFLQSPSFAPRGLYDADHDNAPELDPISIGILTLNQAQHLWSVFLIRLSHPLILLDPKLYTFDYVRPRSAMLLSVAVGLAARFVTPSPTLPTPAIAEALDKHILSKIIPTILLDGKRSVHIIKAFTLLAAYNGWAVLGEDRSFSYVSWAWSMCVELDLNRRMVSLQADPQDEMLQRKLRERERTYLLCWTYSFSIALHTGRRCSLSIHDPMIAAAKEWHHSPYALREDAGLVSNVQLRQLIARNLDYYTSHVAPLMPKAPDPSARPSSSSDTQPDPACRLLLDFHGRSITEDLDAWHATWVMPTSLGHHHHADRVGNGSTEHDDSAQSSQPFRLRTTAFYHAYASLILHSLPLRHGSANAADDQDVSLRRFTEHAQRAALSVIAFFLRLDLELLTTSHNSIFLTVGFAAVYALLRGSRDRDSNVEQRGSGSDEIKKIESMIEQVVERMEEAGRVTEHRHSFASQQAEFLRRIVRLQGIKRRSRPVPRAIQEEVAESVAQSRAASAGTHAASASSADLGSSYGRQVYPTSAHGVAPHPAADESGKDVLNSTGSAPMPRSYPHSTASHIPQQAPALPQHGNRYAPHAQHYSDGSNSNNVFGTDLDFDLALGLDVGGNSANNAAPSSLSSGTGNGNAAVGGGPYTSFRGNGGEFAGRPMGGSPDALMDTLMMNNPIGLHLNSLLAPDPNDWAAPDWSFFMPHGNDGTRN</sequence>
<feature type="region of interest" description="Disordered" evidence="6">
    <location>
        <begin position="1"/>
        <end position="21"/>
    </location>
</feature>
<keyword evidence="3" id="KW-0238">DNA-binding</keyword>
<dbReference type="RefSeq" id="XP_025351337.1">
    <property type="nucleotide sequence ID" value="XM_025489818.1"/>
</dbReference>
<accession>A0A316UFS4</accession>
<evidence type="ECO:0000256" key="2">
    <source>
        <dbReference type="ARBA" id="ARBA00023015"/>
    </source>
</evidence>
<feature type="compositionally biased region" description="Low complexity" evidence="6">
    <location>
        <begin position="98"/>
        <end position="121"/>
    </location>
</feature>
<comment type="subcellular location">
    <subcellularLocation>
        <location evidence="1">Nucleus</location>
    </subcellularLocation>
</comment>
<feature type="compositionally biased region" description="Basic and acidic residues" evidence="6">
    <location>
        <begin position="63"/>
        <end position="83"/>
    </location>
</feature>
<dbReference type="InterPro" id="IPR051089">
    <property type="entry name" value="prtT"/>
</dbReference>
<name>A0A316UFS4_9BASI</name>
<dbReference type="OrthoDB" id="3163292at2759"/>
<dbReference type="CDD" id="cd00067">
    <property type="entry name" value="GAL4"/>
    <property type="match status" value="1"/>
</dbReference>
<evidence type="ECO:0008006" key="9">
    <source>
        <dbReference type="Google" id="ProtNLM"/>
    </source>
</evidence>
<evidence type="ECO:0000256" key="6">
    <source>
        <dbReference type="SAM" id="MobiDB-lite"/>
    </source>
</evidence>
<dbReference type="PANTHER" id="PTHR31845:SF19">
    <property type="entry name" value="TRANSCRIPTION FACTOR DOMAIN-CONTAINING PROTEIN"/>
    <property type="match status" value="1"/>
</dbReference>
<feature type="region of interest" description="Disordered" evidence="6">
    <location>
        <begin position="60"/>
        <end position="129"/>
    </location>
</feature>
<dbReference type="CDD" id="cd12148">
    <property type="entry name" value="fungal_TF_MHR"/>
    <property type="match status" value="1"/>
</dbReference>
<dbReference type="GeneID" id="37011552"/>
<dbReference type="PANTHER" id="PTHR31845">
    <property type="entry name" value="FINGER DOMAIN PROTEIN, PUTATIVE-RELATED"/>
    <property type="match status" value="1"/>
</dbReference>